<dbReference type="Proteomes" id="UP000235371">
    <property type="component" value="Unassembled WGS sequence"/>
</dbReference>
<dbReference type="AlphaFoldDB" id="A0A2J6SUK2"/>
<dbReference type="InterPro" id="IPR012338">
    <property type="entry name" value="Beta-lactam/transpept-like"/>
</dbReference>
<evidence type="ECO:0000313" key="2">
    <source>
        <dbReference type="EMBL" id="PMD54455.1"/>
    </source>
</evidence>
<proteinExistence type="predicted"/>
<gene>
    <name evidence="2" type="ORF">K444DRAFT_129603</name>
</gene>
<dbReference type="InParanoid" id="A0A2J6SUK2"/>
<sequence>MYSISKSSIQAEPKITMKPFESKLAEATAPPNAQILGVITTVVNAKGTVLYHQRSGSQSLFPSSPPIDANSAFFLGSAGKFITHIAALQLVERGLLTFDEPVSKYLFEPSRHRKRKSLSVTS</sequence>
<feature type="domain" description="Beta-lactamase-related" evidence="1">
    <location>
        <begin position="33"/>
        <end position="112"/>
    </location>
</feature>
<keyword evidence="3" id="KW-1185">Reference proteome</keyword>
<dbReference type="InterPro" id="IPR050789">
    <property type="entry name" value="Diverse_Enzym_Activities"/>
</dbReference>
<dbReference type="SUPFAM" id="SSF56601">
    <property type="entry name" value="beta-lactamase/transpeptidase-like"/>
    <property type="match status" value="1"/>
</dbReference>
<reference evidence="2 3" key="1">
    <citation type="submission" date="2016-04" db="EMBL/GenBank/DDBJ databases">
        <title>A degradative enzymes factory behind the ericoid mycorrhizal symbiosis.</title>
        <authorList>
            <consortium name="DOE Joint Genome Institute"/>
            <person name="Martino E."/>
            <person name="Morin E."/>
            <person name="Grelet G."/>
            <person name="Kuo A."/>
            <person name="Kohler A."/>
            <person name="Daghino S."/>
            <person name="Barry K."/>
            <person name="Choi C."/>
            <person name="Cichocki N."/>
            <person name="Clum A."/>
            <person name="Copeland A."/>
            <person name="Hainaut M."/>
            <person name="Haridas S."/>
            <person name="Labutti K."/>
            <person name="Lindquist E."/>
            <person name="Lipzen A."/>
            <person name="Khouja H.-R."/>
            <person name="Murat C."/>
            <person name="Ohm R."/>
            <person name="Olson A."/>
            <person name="Spatafora J."/>
            <person name="Veneault-Fourrey C."/>
            <person name="Henrissat B."/>
            <person name="Grigoriev I."/>
            <person name="Martin F."/>
            <person name="Perotto S."/>
        </authorList>
    </citation>
    <scope>NUCLEOTIDE SEQUENCE [LARGE SCALE GENOMIC DNA]</scope>
    <source>
        <strain evidence="2 3">E</strain>
    </source>
</reference>
<dbReference type="Gene3D" id="3.40.710.10">
    <property type="entry name" value="DD-peptidase/beta-lactamase superfamily"/>
    <property type="match status" value="1"/>
</dbReference>
<dbReference type="Pfam" id="PF00144">
    <property type="entry name" value="Beta-lactamase"/>
    <property type="match status" value="1"/>
</dbReference>
<dbReference type="EMBL" id="KZ613865">
    <property type="protein sequence ID" value="PMD54455.1"/>
    <property type="molecule type" value="Genomic_DNA"/>
</dbReference>
<evidence type="ECO:0000313" key="3">
    <source>
        <dbReference type="Proteomes" id="UP000235371"/>
    </source>
</evidence>
<dbReference type="PANTHER" id="PTHR43283">
    <property type="entry name" value="BETA-LACTAMASE-RELATED"/>
    <property type="match status" value="1"/>
</dbReference>
<dbReference type="InterPro" id="IPR001466">
    <property type="entry name" value="Beta-lactam-related"/>
</dbReference>
<dbReference type="OrthoDB" id="3561622at2759"/>
<accession>A0A2J6SUK2</accession>
<evidence type="ECO:0000259" key="1">
    <source>
        <dbReference type="Pfam" id="PF00144"/>
    </source>
</evidence>
<dbReference type="STRING" id="1095630.A0A2J6SUK2"/>
<protein>
    <recommendedName>
        <fullName evidence="1">Beta-lactamase-related domain-containing protein</fullName>
    </recommendedName>
</protein>
<dbReference type="RefSeq" id="XP_024731359.1">
    <property type="nucleotide sequence ID" value="XM_024870444.1"/>
</dbReference>
<name>A0A2J6SUK2_9HELO</name>
<dbReference type="PANTHER" id="PTHR43283:SF3">
    <property type="entry name" value="BETA-LACTAMASE FAMILY PROTEIN (AFU_ORTHOLOGUE AFUA_5G07500)"/>
    <property type="match status" value="1"/>
</dbReference>
<organism evidence="2 3">
    <name type="scientific">Hyaloscypha bicolor E</name>
    <dbReference type="NCBI Taxonomy" id="1095630"/>
    <lineage>
        <taxon>Eukaryota</taxon>
        <taxon>Fungi</taxon>
        <taxon>Dikarya</taxon>
        <taxon>Ascomycota</taxon>
        <taxon>Pezizomycotina</taxon>
        <taxon>Leotiomycetes</taxon>
        <taxon>Helotiales</taxon>
        <taxon>Hyaloscyphaceae</taxon>
        <taxon>Hyaloscypha</taxon>
        <taxon>Hyaloscypha bicolor</taxon>
    </lineage>
</organism>
<dbReference type="GeneID" id="36578526"/>